<dbReference type="SUPFAM" id="SSF55785">
    <property type="entry name" value="PYP-like sensor domain (PAS domain)"/>
    <property type="match status" value="2"/>
</dbReference>
<keyword evidence="6 11" id="KW-0418">Kinase</keyword>
<dbReference type="GO" id="GO:0005524">
    <property type="term" value="F:ATP binding"/>
    <property type="evidence" value="ECO:0007669"/>
    <property type="project" value="UniProtKB-KW"/>
</dbReference>
<dbReference type="EMBL" id="LNYU01000024">
    <property type="protein sequence ID" value="KTD63551.1"/>
    <property type="molecule type" value="Genomic_DNA"/>
</dbReference>
<dbReference type="AlphaFoldDB" id="A0A0W0Z3X7"/>
<dbReference type="SMART" id="SM00387">
    <property type="entry name" value="HATPase_c"/>
    <property type="match status" value="1"/>
</dbReference>
<dbReference type="RefSeq" id="WP_058513416.1">
    <property type="nucleotide sequence ID" value="NZ_CAAAIH010000022.1"/>
</dbReference>
<reference evidence="11 12" key="1">
    <citation type="submission" date="2015-11" db="EMBL/GenBank/DDBJ databases">
        <title>Genomic analysis of 38 Legionella species identifies large and diverse effector repertoires.</title>
        <authorList>
            <person name="Burstein D."/>
            <person name="Amaro F."/>
            <person name="Zusman T."/>
            <person name="Lifshitz Z."/>
            <person name="Cohen O."/>
            <person name="Gilbert J.A."/>
            <person name="Pupko T."/>
            <person name="Shuman H.A."/>
            <person name="Segal G."/>
        </authorList>
    </citation>
    <scope>NUCLEOTIDE SEQUENCE [LARGE SCALE GENOMIC DNA]</scope>
    <source>
        <strain evidence="11 12">SC-63-C7</strain>
    </source>
</reference>
<dbReference type="PATRIC" id="fig|45074.5.peg.1041"/>
<protein>
    <recommendedName>
        <fullName evidence="2">histidine kinase</fullName>
        <ecNumber evidence="2">2.7.13.3</ecNumber>
    </recommendedName>
</protein>
<evidence type="ECO:0000256" key="4">
    <source>
        <dbReference type="ARBA" id="ARBA00022679"/>
    </source>
</evidence>
<dbReference type="InterPro" id="IPR036890">
    <property type="entry name" value="HATPase_C_sf"/>
</dbReference>
<dbReference type="SUPFAM" id="SSF47384">
    <property type="entry name" value="Homodimeric domain of signal transducing histidine kinase"/>
    <property type="match status" value="1"/>
</dbReference>
<dbReference type="CDD" id="cd00082">
    <property type="entry name" value="HisKA"/>
    <property type="match status" value="1"/>
</dbReference>
<dbReference type="InterPro" id="IPR003661">
    <property type="entry name" value="HisK_dim/P_dom"/>
</dbReference>
<evidence type="ECO:0000256" key="8">
    <source>
        <dbReference type="ARBA" id="ARBA00023012"/>
    </source>
</evidence>
<dbReference type="InterPro" id="IPR000014">
    <property type="entry name" value="PAS"/>
</dbReference>
<dbReference type="OrthoDB" id="1931120at2"/>
<dbReference type="Pfam" id="PF02518">
    <property type="entry name" value="HATPase_c"/>
    <property type="match status" value="1"/>
</dbReference>
<dbReference type="Gene3D" id="3.30.450.20">
    <property type="entry name" value="PAS domain"/>
    <property type="match status" value="2"/>
</dbReference>
<keyword evidence="5" id="KW-0547">Nucleotide-binding</keyword>
<keyword evidence="8" id="KW-0902">Two-component regulatory system</keyword>
<proteinExistence type="predicted"/>
<evidence type="ECO:0000256" key="1">
    <source>
        <dbReference type="ARBA" id="ARBA00000085"/>
    </source>
</evidence>
<dbReference type="STRING" id="45074.Lsan_0984"/>
<evidence type="ECO:0000256" key="5">
    <source>
        <dbReference type="ARBA" id="ARBA00022741"/>
    </source>
</evidence>
<keyword evidence="9" id="KW-0175">Coiled coil</keyword>
<organism evidence="11 12">
    <name type="scientific">Legionella santicrucis</name>
    <dbReference type="NCBI Taxonomy" id="45074"/>
    <lineage>
        <taxon>Bacteria</taxon>
        <taxon>Pseudomonadati</taxon>
        <taxon>Pseudomonadota</taxon>
        <taxon>Gammaproteobacteria</taxon>
        <taxon>Legionellales</taxon>
        <taxon>Legionellaceae</taxon>
        <taxon>Legionella</taxon>
    </lineage>
</organism>
<dbReference type="InterPro" id="IPR035965">
    <property type="entry name" value="PAS-like_dom_sf"/>
</dbReference>
<dbReference type="Gene3D" id="3.30.565.10">
    <property type="entry name" value="Histidine kinase-like ATPase, C-terminal domain"/>
    <property type="match status" value="1"/>
</dbReference>
<feature type="domain" description="Histidine kinase" evidence="10">
    <location>
        <begin position="321"/>
        <end position="536"/>
    </location>
</feature>
<accession>A0A0W0Z3X7</accession>
<evidence type="ECO:0000256" key="6">
    <source>
        <dbReference type="ARBA" id="ARBA00022777"/>
    </source>
</evidence>
<dbReference type="InterPro" id="IPR036097">
    <property type="entry name" value="HisK_dim/P_sf"/>
</dbReference>
<evidence type="ECO:0000256" key="7">
    <source>
        <dbReference type="ARBA" id="ARBA00022840"/>
    </source>
</evidence>
<dbReference type="InterPro" id="IPR004358">
    <property type="entry name" value="Sig_transdc_His_kin-like_C"/>
</dbReference>
<keyword evidence="3" id="KW-0597">Phosphoprotein</keyword>
<dbReference type="Proteomes" id="UP000054703">
    <property type="component" value="Unassembled WGS sequence"/>
</dbReference>
<evidence type="ECO:0000313" key="11">
    <source>
        <dbReference type="EMBL" id="KTD63551.1"/>
    </source>
</evidence>
<dbReference type="SMART" id="SM00388">
    <property type="entry name" value="HisKA"/>
    <property type="match status" value="1"/>
</dbReference>
<dbReference type="Gene3D" id="1.10.287.130">
    <property type="match status" value="1"/>
</dbReference>
<dbReference type="InterPro" id="IPR003594">
    <property type="entry name" value="HATPase_dom"/>
</dbReference>
<dbReference type="PANTHER" id="PTHR43065:SF10">
    <property type="entry name" value="PEROXIDE STRESS-ACTIVATED HISTIDINE KINASE MAK3"/>
    <property type="match status" value="1"/>
</dbReference>
<dbReference type="GO" id="GO:0000155">
    <property type="term" value="F:phosphorelay sensor kinase activity"/>
    <property type="evidence" value="ECO:0007669"/>
    <property type="project" value="InterPro"/>
</dbReference>
<dbReference type="Pfam" id="PF00512">
    <property type="entry name" value="HisKA"/>
    <property type="match status" value="1"/>
</dbReference>
<feature type="coiled-coil region" evidence="9">
    <location>
        <begin position="17"/>
        <end position="51"/>
    </location>
</feature>
<evidence type="ECO:0000256" key="9">
    <source>
        <dbReference type="SAM" id="Coils"/>
    </source>
</evidence>
<evidence type="ECO:0000313" key="12">
    <source>
        <dbReference type="Proteomes" id="UP000054703"/>
    </source>
</evidence>
<comment type="catalytic activity">
    <reaction evidence="1">
        <text>ATP + protein L-histidine = ADP + protein N-phospho-L-histidine.</text>
        <dbReference type="EC" id="2.7.13.3"/>
    </reaction>
</comment>
<keyword evidence="12" id="KW-1185">Reference proteome</keyword>
<evidence type="ECO:0000256" key="3">
    <source>
        <dbReference type="ARBA" id="ARBA00022553"/>
    </source>
</evidence>
<dbReference type="PRINTS" id="PR00344">
    <property type="entry name" value="BCTRLSENSOR"/>
</dbReference>
<dbReference type="EC" id="2.7.13.3" evidence="2"/>
<dbReference type="Pfam" id="PF13426">
    <property type="entry name" value="PAS_9"/>
    <property type="match status" value="1"/>
</dbReference>
<name>A0A0W0Z3X7_9GAMM</name>
<dbReference type="InterPro" id="IPR005467">
    <property type="entry name" value="His_kinase_dom"/>
</dbReference>
<keyword evidence="7" id="KW-0067">ATP-binding</keyword>
<sequence>MDLTINGESSFQTILEIKQLQEQLLLQQKKLHEKEQKIDALYEEIKSLHDQFTEFYDFNPSAFLTIDKNYQIQAVNFQCAFLLKHDRSQLINRNFLTLINASHNDILKKCIQAVLKKQVKETCELELLSKDEEQKWVYLECLSAKNELLQLVLRDITYIRQLESQQIQLKQSLDTFQDLLHNVPNAIATLDKEFYFKIINASFIKIFAKTFSIEICSGMNFLTLIADISKYKQELINACYQALLGNETNIVIENTNEQYNTIFYFEINFHPVYNPNSQNTEIILLIKDLTKFYLRKKLRMKEQSKLAQAIRLNTMEGMASALAHEINQPLTAIFLYAQTCLLQIQKNDQINKLDNQLLSFLEKIIAQAKQASEIMSRMKSFISQDENLSEETDINVLIQDAMIFLNYELTHSKLQINLNLAEGLPNLSINRIQVMQVILDLARNSIEAMREETNVSSELTIQTKDTVGYIEIHVRDNGPGIIPEHRDRVLHSYFTTKPQGTGLGLTMCRNLVESCGGKLYVKNSEVGAWFIFTLPK</sequence>
<gene>
    <name evidence="11" type="ORF">Lsan_0984</name>
</gene>
<comment type="caution">
    <text evidence="11">The sequence shown here is derived from an EMBL/GenBank/DDBJ whole genome shotgun (WGS) entry which is preliminary data.</text>
</comment>
<evidence type="ECO:0000256" key="2">
    <source>
        <dbReference type="ARBA" id="ARBA00012438"/>
    </source>
</evidence>
<dbReference type="PROSITE" id="PS50109">
    <property type="entry name" value="HIS_KIN"/>
    <property type="match status" value="1"/>
</dbReference>
<evidence type="ECO:0000259" key="10">
    <source>
        <dbReference type="PROSITE" id="PS50109"/>
    </source>
</evidence>
<dbReference type="PANTHER" id="PTHR43065">
    <property type="entry name" value="SENSOR HISTIDINE KINASE"/>
    <property type="match status" value="1"/>
</dbReference>
<dbReference type="SUPFAM" id="SSF55874">
    <property type="entry name" value="ATPase domain of HSP90 chaperone/DNA topoisomerase II/histidine kinase"/>
    <property type="match status" value="1"/>
</dbReference>
<keyword evidence="4" id="KW-0808">Transferase</keyword>